<feature type="transmembrane region" description="Helical" evidence="9">
    <location>
        <begin position="262"/>
        <end position="281"/>
    </location>
</feature>
<dbReference type="EMBL" id="BAAALM010000016">
    <property type="protein sequence ID" value="GAA1216497.1"/>
    <property type="molecule type" value="Genomic_DNA"/>
</dbReference>
<protein>
    <recommendedName>
        <fullName evidence="10">CBS domain-containing protein</fullName>
    </recommendedName>
</protein>
<evidence type="ECO:0000256" key="8">
    <source>
        <dbReference type="PROSITE-ProRule" id="PRU00703"/>
    </source>
</evidence>
<name>A0ABN1VPU8_9PSEU</name>
<dbReference type="SUPFAM" id="SSF54631">
    <property type="entry name" value="CBS-domain pair"/>
    <property type="match status" value="1"/>
</dbReference>
<dbReference type="PANTHER" id="PTHR41394:SF5">
    <property type="entry name" value="SLC41A_MGTE INTEGRAL MEMBRANE DOMAIN-CONTAINING PROTEIN"/>
    <property type="match status" value="1"/>
</dbReference>
<proteinExistence type="inferred from homology"/>
<keyword evidence="4 9" id="KW-0812">Transmembrane</keyword>
<comment type="subcellular location">
    <subcellularLocation>
        <location evidence="1">Membrane</location>
        <topology evidence="1">Multi-pass membrane protein</topology>
    </subcellularLocation>
</comment>
<dbReference type="Proteomes" id="UP001500467">
    <property type="component" value="Unassembled WGS sequence"/>
</dbReference>
<dbReference type="SUPFAM" id="SSF161093">
    <property type="entry name" value="MgtE membrane domain-like"/>
    <property type="match status" value="1"/>
</dbReference>
<evidence type="ECO:0000313" key="11">
    <source>
        <dbReference type="EMBL" id="GAA1216497.1"/>
    </source>
</evidence>
<sequence length="348" mass="36413">MRGQECSETVPMHGGRRSWTVRMTEAQQQGNDDLGAVAAHASMRIPVVAPEDPVDGVIPALRGRRFDSAAVLAVCRGERLVGVLTVERLLAAPQGASVRQVMNPAPTTVAPGAPQERAAWTAVHHAEPALAVVDGDGRFAGIVAPQRLMAVLLAEHDQDLARLGGFLGAASAARRASGERVRLRLWHRLPWLLVGLVGALLSAGVVGAFEAVLERQVLLAFFVPAVVYLADAVGTQTETLIVRGLSVGVPVSWTVARETVTGVLLGVVLAGMALPATWWLWGDAEVAFAVALALLAACAIATLVALALPWLLSRIGVDPAYGSGPLATVIQDLLSVVIYFLTATAIVG</sequence>
<evidence type="ECO:0000256" key="9">
    <source>
        <dbReference type="SAM" id="Phobius"/>
    </source>
</evidence>
<organism evidence="11 12">
    <name type="scientific">Prauserella alba</name>
    <dbReference type="NCBI Taxonomy" id="176898"/>
    <lineage>
        <taxon>Bacteria</taxon>
        <taxon>Bacillati</taxon>
        <taxon>Actinomycetota</taxon>
        <taxon>Actinomycetes</taxon>
        <taxon>Pseudonocardiales</taxon>
        <taxon>Pseudonocardiaceae</taxon>
        <taxon>Prauserella</taxon>
    </lineage>
</organism>
<dbReference type="Gene3D" id="3.10.580.10">
    <property type="entry name" value="CBS-domain"/>
    <property type="match status" value="1"/>
</dbReference>
<keyword evidence="5" id="KW-0460">Magnesium</keyword>
<keyword evidence="8" id="KW-0129">CBS domain</keyword>
<feature type="transmembrane region" description="Helical" evidence="9">
    <location>
        <begin position="189"/>
        <end position="209"/>
    </location>
</feature>
<evidence type="ECO:0000259" key="10">
    <source>
        <dbReference type="PROSITE" id="PS51371"/>
    </source>
</evidence>
<comment type="caution">
    <text evidence="11">The sequence shown here is derived from an EMBL/GenBank/DDBJ whole genome shotgun (WGS) entry which is preliminary data.</text>
</comment>
<dbReference type="InterPro" id="IPR046342">
    <property type="entry name" value="CBS_dom_sf"/>
</dbReference>
<accession>A0ABN1VPU8</accession>
<dbReference type="CDD" id="cd02205">
    <property type="entry name" value="CBS_pair_SF"/>
    <property type="match status" value="1"/>
</dbReference>
<dbReference type="Pfam" id="PF01769">
    <property type="entry name" value="MgtE"/>
    <property type="match status" value="1"/>
</dbReference>
<dbReference type="Gene3D" id="1.10.357.20">
    <property type="entry name" value="SLC41 divalent cation transporters, integral membrane domain"/>
    <property type="match status" value="1"/>
</dbReference>
<keyword evidence="3" id="KW-0813">Transport</keyword>
<feature type="transmembrane region" description="Helical" evidence="9">
    <location>
        <begin position="288"/>
        <end position="312"/>
    </location>
</feature>
<evidence type="ECO:0000256" key="7">
    <source>
        <dbReference type="ARBA" id="ARBA00023136"/>
    </source>
</evidence>
<comment type="similarity">
    <text evidence="2">Belongs to the SLC41A transporter family.</text>
</comment>
<evidence type="ECO:0000256" key="6">
    <source>
        <dbReference type="ARBA" id="ARBA00022989"/>
    </source>
</evidence>
<gene>
    <name evidence="11" type="ORF">GCM10009675_43390</name>
</gene>
<feature type="domain" description="CBS" evidence="10">
    <location>
        <begin position="102"/>
        <end position="158"/>
    </location>
</feature>
<dbReference type="PROSITE" id="PS51371">
    <property type="entry name" value="CBS"/>
    <property type="match status" value="1"/>
</dbReference>
<dbReference type="InterPro" id="IPR000644">
    <property type="entry name" value="CBS_dom"/>
</dbReference>
<evidence type="ECO:0000256" key="1">
    <source>
        <dbReference type="ARBA" id="ARBA00004141"/>
    </source>
</evidence>
<keyword evidence="6 9" id="KW-1133">Transmembrane helix</keyword>
<keyword evidence="7 9" id="KW-0472">Membrane</keyword>
<keyword evidence="12" id="KW-1185">Reference proteome</keyword>
<evidence type="ECO:0000313" key="12">
    <source>
        <dbReference type="Proteomes" id="UP001500467"/>
    </source>
</evidence>
<dbReference type="InterPro" id="IPR036739">
    <property type="entry name" value="SLC41_membr_dom_sf"/>
</dbReference>
<evidence type="ECO:0000256" key="2">
    <source>
        <dbReference type="ARBA" id="ARBA00009749"/>
    </source>
</evidence>
<evidence type="ECO:0000256" key="5">
    <source>
        <dbReference type="ARBA" id="ARBA00022842"/>
    </source>
</evidence>
<dbReference type="Pfam" id="PF00571">
    <property type="entry name" value="CBS"/>
    <property type="match status" value="1"/>
</dbReference>
<evidence type="ECO:0000256" key="4">
    <source>
        <dbReference type="ARBA" id="ARBA00022692"/>
    </source>
</evidence>
<dbReference type="InterPro" id="IPR006667">
    <property type="entry name" value="SLC41_membr_dom"/>
</dbReference>
<dbReference type="PANTHER" id="PTHR41394">
    <property type="entry name" value="MAGNESIUM TRANSPORTER MGTE"/>
    <property type="match status" value="1"/>
</dbReference>
<reference evidence="11 12" key="1">
    <citation type="journal article" date="2019" name="Int. J. Syst. Evol. Microbiol.">
        <title>The Global Catalogue of Microorganisms (GCM) 10K type strain sequencing project: providing services to taxonomists for standard genome sequencing and annotation.</title>
        <authorList>
            <consortium name="The Broad Institute Genomics Platform"/>
            <consortium name="The Broad Institute Genome Sequencing Center for Infectious Disease"/>
            <person name="Wu L."/>
            <person name="Ma J."/>
        </authorList>
    </citation>
    <scope>NUCLEOTIDE SEQUENCE [LARGE SCALE GENOMIC DNA]</scope>
    <source>
        <strain evidence="11 12">JCM 13022</strain>
    </source>
</reference>
<evidence type="ECO:0000256" key="3">
    <source>
        <dbReference type="ARBA" id="ARBA00022448"/>
    </source>
</evidence>
<feature type="transmembrane region" description="Helical" evidence="9">
    <location>
        <begin position="324"/>
        <end position="347"/>
    </location>
</feature>